<dbReference type="InterPro" id="IPR012337">
    <property type="entry name" value="RNaseH-like_sf"/>
</dbReference>
<keyword evidence="4" id="KW-0862">Zinc</keyword>
<evidence type="ECO:0000256" key="2">
    <source>
        <dbReference type="ARBA" id="ARBA00022723"/>
    </source>
</evidence>
<dbReference type="PANTHER" id="PTHR46481:SF10">
    <property type="entry name" value="ZINC FINGER BED DOMAIN-CONTAINING PROTEIN 39"/>
    <property type="match status" value="1"/>
</dbReference>
<evidence type="ECO:0000256" key="1">
    <source>
        <dbReference type="ARBA" id="ARBA00004123"/>
    </source>
</evidence>
<reference evidence="8" key="2">
    <citation type="journal article" date="2019" name="IMA Fungus">
        <title>Genome sequencing and comparison of five Tilletia species to identify candidate genes for the detection of regulated species infecting wheat.</title>
        <authorList>
            <person name="Nguyen H.D.T."/>
            <person name="Sultana T."/>
            <person name="Kesanakurti P."/>
            <person name="Hambleton S."/>
        </authorList>
    </citation>
    <scope>NUCLEOTIDE SEQUENCE</scope>
    <source>
        <strain evidence="8">DAOMC 236416</strain>
    </source>
</reference>
<evidence type="ECO:0000313" key="8">
    <source>
        <dbReference type="EMBL" id="KAE8239108.1"/>
    </source>
</evidence>
<dbReference type="AlphaFoldDB" id="A0A177T2U5"/>
<dbReference type="GO" id="GO:0008270">
    <property type="term" value="F:zinc ion binding"/>
    <property type="evidence" value="ECO:0007669"/>
    <property type="project" value="UniProtKB-KW"/>
</dbReference>
<evidence type="ECO:0000259" key="7">
    <source>
        <dbReference type="Pfam" id="PF05699"/>
    </source>
</evidence>
<reference evidence="8" key="1">
    <citation type="submission" date="2016-04" db="EMBL/GenBank/DDBJ databases">
        <authorList>
            <person name="Nguyen H.D."/>
            <person name="Samba Siva P."/>
            <person name="Cullis J."/>
            <person name="Levesque C.A."/>
            <person name="Hambleton S."/>
        </authorList>
    </citation>
    <scope>NUCLEOTIDE SEQUENCE</scope>
    <source>
        <strain evidence="8">DAOMC 236416</strain>
    </source>
</reference>
<dbReference type="InterPro" id="IPR008906">
    <property type="entry name" value="HATC_C_dom"/>
</dbReference>
<evidence type="ECO:0000256" key="6">
    <source>
        <dbReference type="SAM" id="MobiDB-lite"/>
    </source>
</evidence>
<keyword evidence="2" id="KW-0479">Metal-binding</keyword>
<dbReference type="EMBL" id="LWDF02001338">
    <property type="protein sequence ID" value="KAE8239108.1"/>
    <property type="molecule type" value="Genomic_DNA"/>
</dbReference>
<feature type="compositionally biased region" description="Basic and acidic residues" evidence="6">
    <location>
        <begin position="205"/>
        <end position="217"/>
    </location>
</feature>
<keyword evidence="5" id="KW-0539">Nucleus</keyword>
<dbReference type="PANTHER" id="PTHR46481">
    <property type="entry name" value="ZINC FINGER BED DOMAIN-CONTAINING PROTEIN 4"/>
    <property type="match status" value="1"/>
</dbReference>
<comment type="caution">
    <text evidence="8">The sequence shown here is derived from an EMBL/GenBank/DDBJ whole genome shotgun (WGS) entry which is preliminary data.</text>
</comment>
<dbReference type="GO" id="GO:0005634">
    <property type="term" value="C:nucleus"/>
    <property type="evidence" value="ECO:0007669"/>
    <property type="project" value="UniProtKB-SubCell"/>
</dbReference>
<organism evidence="8 9">
    <name type="scientific">Tilletia indica</name>
    <dbReference type="NCBI Taxonomy" id="43049"/>
    <lineage>
        <taxon>Eukaryota</taxon>
        <taxon>Fungi</taxon>
        <taxon>Dikarya</taxon>
        <taxon>Basidiomycota</taxon>
        <taxon>Ustilaginomycotina</taxon>
        <taxon>Exobasidiomycetes</taxon>
        <taxon>Tilletiales</taxon>
        <taxon>Tilletiaceae</taxon>
        <taxon>Tilletia</taxon>
    </lineage>
</organism>
<keyword evidence="3" id="KW-0863">Zinc-finger</keyword>
<accession>A0A177T2U5</accession>
<gene>
    <name evidence="8" type="ORF">A4X13_0g8248</name>
</gene>
<sequence length="420" mass="46409">MLALASKLCSRLAMVHLDRQEHRTPNTEHALSPVNWQIIKLPKLSLLKVKLRLALGTEGAWSAVQRVAGFVVSMHLSPERQQSFPELMRKEYYDKPAKAKAALPTKPNDTRWNSQLATLRSAFHVCEAIEAAFAYKKDPSHVCKAFGMTEDDWCRFEHLIDFLALSERVSVSVQASGSTLEDVLEYHVLMCTQLDSALRERRDHAGARLDAQDEKARTAKAADAPPPDGRCAELVGKGRTGEQPEAIPLPAVGDSPLKAARLQRAVRVESQSSAVESPDPVEEKVSRYIGNEAAWRNTDGKAENWWKDNEVEFPNLAKLARIYLAIPGSTASVERVFPTAGWICSARRGRLNGESLGLLVSSTKWMSQGVDRLVGLDDTSRQAEAPILQVMDNTIAAEKVKRRAAEIKGRAKMRAQAADA</sequence>
<dbReference type="SUPFAM" id="SSF53098">
    <property type="entry name" value="Ribonuclease H-like"/>
    <property type="match status" value="1"/>
</dbReference>
<evidence type="ECO:0000256" key="3">
    <source>
        <dbReference type="ARBA" id="ARBA00022771"/>
    </source>
</evidence>
<evidence type="ECO:0000256" key="4">
    <source>
        <dbReference type="ARBA" id="ARBA00022833"/>
    </source>
</evidence>
<evidence type="ECO:0000313" key="9">
    <source>
        <dbReference type="Proteomes" id="UP000077521"/>
    </source>
</evidence>
<dbReference type="Pfam" id="PF05699">
    <property type="entry name" value="Dimer_Tnp_hAT"/>
    <property type="match status" value="1"/>
</dbReference>
<dbReference type="Proteomes" id="UP000077521">
    <property type="component" value="Unassembled WGS sequence"/>
</dbReference>
<name>A0A177T2U5_9BASI</name>
<protein>
    <recommendedName>
        <fullName evidence="7">HAT C-terminal dimerisation domain-containing protein</fullName>
    </recommendedName>
</protein>
<evidence type="ECO:0000256" key="5">
    <source>
        <dbReference type="ARBA" id="ARBA00023242"/>
    </source>
</evidence>
<feature type="region of interest" description="Disordered" evidence="6">
    <location>
        <begin position="205"/>
        <end position="229"/>
    </location>
</feature>
<proteinExistence type="predicted"/>
<dbReference type="GO" id="GO:0046983">
    <property type="term" value="F:protein dimerization activity"/>
    <property type="evidence" value="ECO:0007669"/>
    <property type="project" value="InterPro"/>
</dbReference>
<dbReference type="InterPro" id="IPR052035">
    <property type="entry name" value="ZnF_BED_domain_contain"/>
</dbReference>
<comment type="subcellular location">
    <subcellularLocation>
        <location evidence="1">Nucleus</location>
    </subcellularLocation>
</comment>
<feature type="domain" description="HAT C-terminal dimerisation" evidence="7">
    <location>
        <begin position="297"/>
        <end position="366"/>
    </location>
</feature>
<keyword evidence="9" id="KW-1185">Reference proteome</keyword>